<dbReference type="Proteomes" id="UP000241472">
    <property type="component" value="Chromosome"/>
</dbReference>
<dbReference type="KEGG" id="fpei:C4N17_08460"/>
<dbReference type="RefSeq" id="WP_008794511.1">
    <property type="nucleotide sequence ID" value="NZ_CP028108.1"/>
</dbReference>
<feature type="transmembrane region" description="Helical" evidence="1">
    <location>
        <begin position="49"/>
        <end position="68"/>
    </location>
</feature>
<evidence type="ECO:0000313" key="2">
    <source>
        <dbReference type="EMBL" id="AVQ25703.1"/>
    </source>
</evidence>
<gene>
    <name evidence="2" type="ORF">C4N17_08460</name>
</gene>
<proteinExistence type="predicted"/>
<keyword evidence="1" id="KW-0472">Membrane</keyword>
<dbReference type="EMBL" id="CP028108">
    <property type="protein sequence ID" value="AVQ25703.1"/>
    <property type="molecule type" value="Genomic_DNA"/>
</dbReference>
<keyword evidence="1" id="KW-1133">Transmembrane helix</keyword>
<keyword evidence="1" id="KW-0812">Transmembrane</keyword>
<evidence type="ECO:0000256" key="1">
    <source>
        <dbReference type="SAM" id="Phobius"/>
    </source>
</evidence>
<organism evidence="2 3">
    <name type="scientific">Fusobacterium periodonticum</name>
    <dbReference type="NCBI Taxonomy" id="860"/>
    <lineage>
        <taxon>Bacteria</taxon>
        <taxon>Fusobacteriati</taxon>
        <taxon>Fusobacteriota</taxon>
        <taxon>Fusobacteriia</taxon>
        <taxon>Fusobacteriales</taxon>
        <taxon>Fusobacteriaceae</taxon>
        <taxon>Fusobacterium</taxon>
    </lineage>
</organism>
<reference evidence="2 3" key="1">
    <citation type="submission" date="2018-03" db="EMBL/GenBank/DDBJ databases">
        <title>Complete Fusobacterium genomes using hybrid Minion sequencing.</title>
        <authorList>
            <person name="Slade D.J."/>
            <person name="Lahmers K."/>
        </authorList>
    </citation>
    <scope>NUCLEOTIDE SEQUENCE [LARGE SCALE GENOMIC DNA]</scope>
    <source>
        <strain evidence="2 3">2_1_31</strain>
    </source>
</reference>
<dbReference type="AlphaFoldDB" id="A0AAD0HWW6"/>
<feature type="transmembrane region" description="Helical" evidence="1">
    <location>
        <begin position="21"/>
        <end position="43"/>
    </location>
</feature>
<name>A0AAD0HWW6_9FUSO</name>
<accession>A0AAD0HWW6</accession>
<protein>
    <submittedName>
        <fullName evidence="2">Uncharacterized protein</fullName>
    </submittedName>
</protein>
<evidence type="ECO:0000313" key="3">
    <source>
        <dbReference type="Proteomes" id="UP000241472"/>
    </source>
</evidence>
<sequence>MIEMKTSNNKEIEIIISHHKYIRKVQFSLIIWLIIPSIVIVLIVTPFLLMFIAEIFILLTSIINYYYFRKSIVALEKLIIKEDTLIIQDINNYGVIIFNKEINFNNIKEIFFKDSLSAYFSSGGGMRENRKFLKIRTFNELFSFGILIDRNEYNQIKAIIQKEILKKNTKFNNI</sequence>